<reference evidence="1 2" key="1">
    <citation type="submission" date="2024-06" db="EMBL/GenBank/DDBJ databases">
        <title>The Natural Products Discovery Center: Release of the First 8490 Sequenced Strains for Exploring Actinobacteria Biosynthetic Diversity.</title>
        <authorList>
            <person name="Kalkreuter E."/>
            <person name="Kautsar S.A."/>
            <person name="Yang D."/>
            <person name="Bader C.D."/>
            <person name="Teijaro C.N."/>
            <person name="Fluegel L."/>
            <person name="Davis C.M."/>
            <person name="Simpson J.R."/>
            <person name="Lauterbach L."/>
            <person name="Steele A.D."/>
            <person name="Gui C."/>
            <person name="Meng S."/>
            <person name="Li G."/>
            <person name="Viehrig K."/>
            <person name="Ye F."/>
            <person name="Su P."/>
            <person name="Kiefer A.F."/>
            <person name="Nichols A."/>
            <person name="Cepeda A.J."/>
            <person name="Yan W."/>
            <person name="Fan B."/>
            <person name="Jiang Y."/>
            <person name="Adhikari A."/>
            <person name="Zheng C.-J."/>
            <person name="Schuster L."/>
            <person name="Cowan T.M."/>
            <person name="Smanski M.J."/>
            <person name="Chevrette M.G."/>
            <person name="De Carvalho L.P.S."/>
            <person name="Shen B."/>
        </authorList>
    </citation>
    <scope>NUCLEOTIDE SEQUENCE [LARGE SCALE GENOMIC DNA]</scope>
    <source>
        <strain evidence="1 2">NPDC006286</strain>
    </source>
</reference>
<gene>
    <name evidence="1" type="ORF">ABZ071_30800</name>
</gene>
<comment type="caution">
    <text evidence="1">The sequence shown here is derived from an EMBL/GenBank/DDBJ whole genome shotgun (WGS) entry which is preliminary data.</text>
</comment>
<accession>A0ABV2VTS9</accession>
<evidence type="ECO:0000313" key="2">
    <source>
        <dbReference type="Proteomes" id="UP001550348"/>
    </source>
</evidence>
<proteinExistence type="predicted"/>
<keyword evidence="2" id="KW-1185">Reference proteome</keyword>
<protein>
    <submittedName>
        <fullName evidence="1">Uncharacterized protein</fullName>
    </submittedName>
</protein>
<sequence length="129" mass="13349">MTINNYGPVIQGNADGAQLAWGSGMVHQTQSRSDQVAPGFELIAQAVTRVMEHLAAVGLQDDALADAEAAACEVIDEVGQAKPDRTRVRRAVNALKGLLAPIATGAATGAAMGAQEWARAAIEQLGVPF</sequence>
<organism evidence="1 2">
    <name type="scientific">Micromonospora fulviviridis</name>
    <dbReference type="NCBI Taxonomy" id="47860"/>
    <lineage>
        <taxon>Bacteria</taxon>
        <taxon>Bacillati</taxon>
        <taxon>Actinomycetota</taxon>
        <taxon>Actinomycetes</taxon>
        <taxon>Micromonosporales</taxon>
        <taxon>Micromonosporaceae</taxon>
        <taxon>Micromonospora</taxon>
    </lineage>
</organism>
<dbReference type="EMBL" id="JBEXRX010000159">
    <property type="protein sequence ID" value="MEU0156203.1"/>
    <property type="molecule type" value="Genomic_DNA"/>
</dbReference>
<dbReference type="RefSeq" id="WP_355667735.1">
    <property type="nucleotide sequence ID" value="NZ_JBEXRX010000159.1"/>
</dbReference>
<name>A0ABV2VTS9_9ACTN</name>
<evidence type="ECO:0000313" key="1">
    <source>
        <dbReference type="EMBL" id="MEU0156203.1"/>
    </source>
</evidence>
<dbReference type="Proteomes" id="UP001550348">
    <property type="component" value="Unassembled WGS sequence"/>
</dbReference>